<evidence type="ECO:0000259" key="3">
    <source>
        <dbReference type="Pfam" id="PF07814"/>
    </source>
</evidence>
<feature type="compositionally biased region" description="Polar residues" evidence="2">
    <location>
        <begin position="181"/>
        <end position="199"/>
    </location>
</feature>
<evidence type="ECO:0000313" key="5">
    <source>
        <dbReference type="Proteomes" id="UP000054007"/>
    </source>
</evidence>
<dbReference type="Pfam" id="PF07814">
    <property type="entry name" value="WAPL"/>
    <property type="match status" value="1"/>
</dbReference>
<dbReference type="AlphaFoldDB" id="A0A0D7B1F5"/>
<dbReference type="PANTHER" id="PTHR22100">
    <property type="entry name" value="WINGS APART-LIKE PROTEIN HOMOLOG"/>
    <property type="match status" value="1"/>
</dbReference>
<accession>A0A0D7B1F5</accession>
<organism evidence="4 5">
    <name type="scientific">Cylindrobasidium torrendii FP15055 ss-10</name>
    <dbReference type="NCBI Taxonomy" id="1314674"/>
    <lineage>
        <taxon>Eukaryota</taxon>
        <taxon>Fungi</taxon>
        <taxon>Dikarya</taxon>
        <taxon>Basidiomycota</taxon>
        <taxon>Agaricomycotina</taxon>
        <taxon>Agaricomycetes</taxon>
        <taxon>Agaricomycetidae</taxon>
        <taxon>Agaricales</taxon>
        <taxon>Marasmiineae</taxon>
        <taxon>Physalacriaceae</taxon>
        <taxon>Cylindrobasidium</taxon>
    </lineage>
</organism>
<keyword evidence="5" id="KW-1185">Reference proteome</keyword>
<feature type="region of interest" description="Disordered" evidence="2">
    <location>
        <begin position="532"/>
        <end position="600"/>
    </location>
</feature>
<dbReference type="InterPro" id="IPR039874">
    <property type="entry name" value="WAPL"/>
</dbReference>
<sequence>MAPVRTYGKPKSRPSLKRKSPDGGPNDDDETHKKPRSTSTSGPSTTPHDVSQLLDDIPDPVAPAPSPGKITKRMLGRSKTDTSIENTPGPSTPTRRTSTLPAVLTPTPPRPALSRTASQTALNKRPSLTGTTTKRTYAGKTRSFLVELPVESLSADGEQPESYTSLRQRWGIDMSEDDPYQVSSPTRSEGSNDESSTGSPPRRAAKVKPTRPPMNPLKSMAELRHKGETRRFMDEVGYLLEGINADAGVGLRRTSALEISKQLCDAEFFRRAKAADFISQTYDAFVECCIGNGKDILLEVVFAFFCCTVSPDSSSLGDIARRTSQPSTSQSAPSQLAHTLFTILQSMSPTTDPLLATTSDATLRKKGLKKNDQVILKSIRSTVLKCMDTLAVSTATLLTGTLCSLPQELLYTDDIPNLLSALQTYLPSSDVQTTLNLLRLLDTSLLGQWTAGTEGARESLEEARDEWLLDGLLQCAMRCERQEKDEGAQSCLDMVLRVLVSLTHRDLEWCQGVLAHEAGMLWMMQMVGKVDRKRSGKGKSRVNGNVRSLVNGNGKAKARKNVKVEDVSTEDDGAGTPSPPSPSKRKTQLKMESELSTEEDAGSGAARLLDRLCLQLGLLTNLVQEDADAKDALRDILLDVSCEDCRGRCVCAEPTSALNVLVKVYLHQQVDLGVRPERNGKAMLNESEASFLLGHLAVLFGLLMQGSEENTDAILSGLENAQGGARRSRQKMLDGLVDNAEELAAFYDIIAKGKEDSEDADDGEREGRVAEGVARDVIAFLRGL</sequence>
<dbReference type="EMBL" id="KN880703">
    <property type="protein sequence ID" value="KIY63336.1"/>
    <property type="molecule type" value="Genomic_DNA"/>
</dbReference>
<proteinExistence type="inferred from homology"/>
<dbReference type="InterPro" id="IPR011989">
    <property type="entry name" value="ARM-like"/>
</dbReference>
<evidence type="ECO:0000256" key="2">
    <source>
        <dbReference type="SAM" id="MobiDB-lite"/>
    </source>
</evidence>
<feature type="domain" description="Wings apart-like protein C-terminal" evidence="3">
    <location>
        <begin position="217"/>
        <end position="513"/>
    </location>
</feature>
<dbReference type="Proteomes" id="UP000054007">
    <property type="component" value="Unassembled WGS sequence"/>
</dbReference>
<dbReference type="Gene3D" id="1.25.10.10">
    <property type="entry name" value="Leucine-rich Repeat Variant"/>
    <property type="match status" value="1"/>
</dbReference>
<dbReference type="OrthoDB" id="78088at2759"/>
<feature type="compositionally biased region" description="Low complexity" evidence="2">
    <location>
        <begin position="87"/>
        <end position="101"/>
    </location>
</feature>
<evidence type="ECO:0000313" key="4">
    <source>
        <dbReference type="EMBL" id="KIY63336.1"/>
    </source>
</evidence>
<feature type="compositionally biased region" description="Basic residues" evidence="2">
    <location>
        <begin position="8"/>
        <end position="18"/>
    </location>
</feature>
<gene>
    <name evidence="4" type="ORF">CYLTODRAFT_493988</name>
</gene>
<protein>
    <recommendedName>
        <fullName evidence="3">Wings apart-like protein C-terminal domain-containing protein</fullName>
    </recommendedName>
</protein>
<feature type="compositionally biased region" description="Low complexity" evidence="2">
    <location>
        <begin position="37"/>
        <end position="47"/>
    </location>
</feature>
<feature type="compositionally biased region" description="Polar residues" evidence="2">
    <location>
        <begin position="115"/>
        <end position="135"/>
    </location>
</feature>
<name>A0A0D7B1F5_9AGAR</name>
<dbReference type="PANTHER" id="PTHR22100:SF13">
    <property type="entry name" value="WINGS APART-LIKE PROTEIN HOMOLOG"/>
    <property type="match status" value="1"/>
</dbReference>
<feature type="region of interest" description="Disordered" evidence="2">
    <location>
        <begin position="169"/>
        <end position="218"/>
    </location>
</feature>
<dbReference type="STRING" id="1314674.A0A0D7B1F5"/>
<feature type="region of interest" description="Disordered" evidence="2">
    <location>
        <begin position="1"/>
        <end position="140"/>
    </location>
</feature>
<dbReference type="InterPro" id="IPR022771">
    <property type="entry name" value="WAPL_C"/>
</dbReference>
<reference evidence="4 5" key="1">
    <citation type="journal article" date="2015" name="Fungal Genet. Biol.">
        <title>Evolution of novel wood decay mechanisms in Agaricales revealed by the genome sequences of Fistulina hepatica and Cylindrobasidium torrendii.</title>
        <authorList>
            <person name="Floudas D."/>
            <person name="Held B.W."/>
            <person name="Riley R."/>
            <person name="Nagy L.G."/>
            <person name="Koehler G."/>
            <person name="Ransdell A.S."/>
            <person name="Younus H."/>
            <person name="Chow J."/>
            <person name="Chiniquy J."/>
            <person name="Lipzen A."/>
            <person name="Tritt A."/>
            <person name="Sun H."/>
            <person name="Haridas S."/>
            <person name="LaButti K."/>
            <person name="Ohm R.A."/>
            <person name="Kues U."/>
            <person name="Blanchette R.A."/>
            <person name="Grigoriev I.V."/>
            <person name="Minto R.E."/>
            <person name="Hibbett D.S."/>
        </authorList>
    </citation>
    <scope>NUCLEOTIDE SEQUENCE [LARGE SCALE GENOMIC DNA]</scope>
    <source>
        <strain evidence="4 5">FP15055 ss-10</strain>
    </source>
</reference>
<evidence type="ECO:0000256" key="1">
    <source>
        <dbReference type="ARBA" id="ARBA00006854"/>
    </source>
</evidence>
<feature type="compositionally biased region" description="Polar residues" evidence="2">
    <location>
        <begin position="542"/>
        <end position="551"/>
    </location>
</feature>
<comment type="similarity">
    <text evidence="1">Belongs to the WAPL family.</text>
</comment>